<gene>
    <name evidence="1" type="ORF">IX39_18335</name>
</gene>
<evidence type="ECO:0000313" key="2">
    <source>
        <dbReference type="Proteomes" id="UP000028713"/>
    </source>
</evidence>
<accession>A0A085YZW4</accession>
<dbReference type="InterPro" id="IPR024078">
    <property type="entry name" value="LmbE-like_dom_sf"/>
</dbReference>
<dbReference type="NCBIfam" id="TIGR04001">
    <property type="entry name" value="thiol_BshB1"/>
    <property type="match status" value="1"/>
</dbReference>
<comment type="caution">
    <text evidence="1">The sequence shown here is derived from an EMBL/GenBank/DDBJ whole genome shotgun (WGS) entry which is preliminary data.</text>
</comment>
<dbReference type="PANTHER" id="PTHR12993:SF30">
    <property type="entry name" value="N-ACETYL-ALPHA-D-GLUCOSAMINYL L-MALATE DEACETYLASE 1"/>
    <property type="match status" value="1"/>
</dbReference>
<protein>
    <submittedName>
        <fullName evidence="1">GlcNAc-PI de-N-acetylase</fullName>
    </submittedName>
</protein>
<dbReference type="PANTHER" id="PTHR12993">
    <property type="entry name" value="N-ACETYLGLUCOSAMINYL-PHOSPHATIDYLINOSITOL DE-N-ACETYLASE-RELATED"/>
    <property type="match status" value="1"/>
</dbReference>
<dbReference type="Gene3D" id="3.40.50.10320">
    <property type="entry name" value="LmbE-like"/>
    <property type="match status" value="1"/>
</dbReference>
<evidence type="ECO:0000313" key="1">
    <source>
        <dbReference type="EMBL" id="KFE97727.1"/>
    </source>
</evidence>
<dbReference type="eggNOG" id="COG2120">
    <property type="taxonomic scope" value="Bacteria"/>
</dbReference>
<keyword evidence="2" id="KW-1185">Reference proteome</keyword>
<dbReference type="InterPro" id="IPR003737">
    <property type="entry name" value="GlcNAc_PI_deacetylase-related"/>
</dbReference>
<dbReference type="Proteomes" id="UP000028713">
    <property type="component" value="Unassembled WGS sequence"/>
</dbReference>
<dbReference type="OrthoDB" id="9778719at2"/>
<organism evidence="1 2">
    <name type="scientific">Chryseobacterium formosense</name>
    <dbReference type="NCBI Taxonomy" id="236814"/>
    <lineage>
        <taxon>Bacteria</taxon>
        <taxon>Pseudomonadati</taxon>
        <taxon>Bacteroidota</taxon>
        <taxon>Flavobacteriia</taxon>
        <taxon>Flavobacteriales</taxon>
        <taxon>Weeksellaceae</taxon>
        <taxon>Chryseobacterium group</taxon>
        <taxon>Chryseobacterium</taxon>
    </lineage>
</organism>
<dbReference type="EMBL" id="JPRP01000004">
    <property type="protein sequence ID" value="KFE97727.1"/>
    <property type="molecule type" value="Genomic_DNA"/>
</dbReference>
<dbReference type="GO" id="GO:0016811">
    <property type="term" value="F:hydrolase activity, acting on carbon-nitrogen (but not peptide) bonds, in linear amides"/>
    <property type="evidence" value="ECO:0007669"/>
    <property type="project" value="TreeGrafter"/>
</dbReference>
<dbReference type="GO" id="GO:0071793">
    <property type="term" value="P:bacillithiol biosynthetic process"/>
    <property type="evidence" value="ECO:0007669"/>
    <property type="project" value="InterPro"/>
</dbReference>
<dbReference type="STRING" id="236814.IX39_18335"/>
<proteinExistence type="predicted"/>
<dbReference type="SUPFAM" id="SSF102588">
    <property type="entry name" value="LmbE-like"/>
    <property type="match status" value="1"/>
</dbReference>
<dbReference type="GO" id="GO:0019213">
    <property type="term" value="F:deacetylase activity"/>
    <property type="evidence" value="ECO:0007669"/>
    <property type="project" value="InterPro"/>
</dbReference>
<dbReference type="RefSeq" id="WP_034679053.1">
    <property type="nucleotide sequence ID" value="NZ_FPAP01000005.1"/>
</dbReference>
<dbReference type="Pfam" id="PF02585">
    <property type="entry name" value="PIG-L"/>
    <property type="match status" value="1"/>
</dbReference>
<dbReference type="AlphaFoldDB" id="A0A085YZW4"/>
<dbReference type="InterPro" id="IPR023842">
    <property type="entry name" value="Bacillithiol_biosynth_BshB1"/>
</dbReference>
<sequence length="239" mass="26866">MKVDILAFGAHPDDVELGCGGTIAKLISEGKTCAIVDLTRGELGTRGTDLTRKKEATEAAKILGVSARENLGLKDGFLVNSEEYQMEIVKMVRKYRPEIVLANAIDDRHPDHAKGAKLVSDACFLAGLRKIETVLDRENQEVWRPKHIFHYIQWKNIEPEFVIDISDHLDKKIEACMAFKTQFYDPTSKEPETPITSKDFYESLTYRAQDLGRLSGVTYAEGFTTEKLIALKNFDGIIL</sequence>
<reference evidence="1 2" key="1">
    <citation type="submission" date="2014-07" db="EMBL/GenBank/DDBJ databases">
        <title>Genome of Chryseobacterium formosense LMG 24722.</title>
        <authorList>
            <person name="Pipes S.E."/>
            <person name="Stropko S.J."/>
            <person name="Newman J.D."/>
        </authorList>
    </citation>
    <scope>NUCLEOTIDE SEQUENCE [LARGE SCALE GENOMIC DNA]</scope>
    <source>
        <strain evidence="1 2">LMG 24722</strain>
    </source>
</reference>
<name>A0A085YZW4_9FLAO</name>